<evidence type="ECO:0000256" key="1">
    <source>
        <dbReference type="ARBA" id="ARBA00001974"/>
    </source>
</evidence>
<name>A0A0B7JZL0_BIOOC</name>
<gene>
    <name evidence="7" type="ORF">BN869_000006442_1</name>
</gene>
<dbReference type="InterPro" id="IPR036188">
    <property type="entry name" value="FAD/NAD-bd_sf"/>
</dbReference>
<accession>A0A0B7JZL0</accession>
<dbReference type="GO" id="GO:0050660">
    <property type="term" value="F:flavin adenine dinucleotide binding"/>
    <property type="evidence" value="ECO:0007669"/>
    <property type="project" value="InterPro"/>
</dbReference>
<evidence type="ECO:0000256" key="5">
    <source>
        <dbReference type="ARBA" id="ARBA00023002"/>
    </source>
</evidence>
<dbReference type="AlphaFoldDB" id="A0A0B7JZL0"/>
<dbReference type="Gene3D" id="3.50.50.60">
    <property type="entry name" value="FAD/NAD(P)-binding domain"/>
    <property type="match status" value="1"/>
</dbReference>
<organism evidence="7">
    <name type="scientific">Bionectria ochroleuca</name>
    <name type="common">Gliocladium roseum</name>
    <dbReference type="NCBI Taxonomy" id="29856"/>
    <lineage>
        <taxon>Eukaryota</taxon>
        <taxon>Fungi</taxon>
        <taxon>Dikarya</taxon>
        <taxon>Ascomycota</taxon>
        <taxon>Pezizomycotina</taxon>
        <taxon>Sordariomycetes</taxon>
        <taxon>Hypocreomycetidae</taxon>
        <taxon>Hypocreales</taxon>
        <taxon>Bionectriaceae</taxon>
        <taxon>Clonostachys</taxon>
    </lineage>
</organism>
<evidence type="ECO:0000313" key="7">
    <source>
        <dbReference type="EMBL" id="CEO50384.1"/>
    </source>
</evidence>
<evidence type="ECO:0000256" key="3">
    <source>
        <dbReference type="ARBA" id="ARBA00022630"/>
    </source>
</evidence>
<feature type="domain" description="Glucose-methanol-choline oxidoreductase N-terminal" evidence="6">
    <location>
        <begin position="18"/>
        <end position="121"/>
    </location>
</feature>
<protein>
    <recommendedName>
        <fullName evidence="6">Glucose-methanol-choline oxidoreductase N-terminal domain-containing protein</fullName>
    </recommendedName>
</protein>
<sequence length="204" mass="22166">MYAASNDAGLNTGGEGYQSTNTAWMDTFNNLGLQIYEDQKRHARLLTAVQVGRSLSSGIVAELVDGSEITYKAKEVILAAGGPMTPQILEISGIGSRTLLESHGIPIIVDNPIVGENLQDHSLALPLADHTGTYSAEARKEFLAANQQHIKFAEDTDIIQAGDEPIVEYMLFHGQTNTAISEPKSLIDYLAPVRPEITLRSWQC</sequence>
<evidence type="ECO:0000259" key="6">
    <source>
        <dbReference type="Pfam" id="PF00732"/>
    </source>
</evidence>
<evidence type="ECO:0000256" key="2">
    <source>
        <dbReference type="ARBA" id="ARBA00010790"/>
    </source>
</evidence>
<keyword evidence="3" id="KW-0285">Flavoprotein</keyword>
<evidence type="ECO:0000256" key="4">
    <source>
        <dbReference type="ARBA" id="ARBA00022827"/>
    </source>
</evidence>
<dbReference type="InterPro" id="IPR000172">
    <property type="entry name" value="GMC_OxRdtase_N"/>
</dbReference>
<dbReference type="PANTHER" id="PTHR11552:SF201">
    <property type="entry name" value="GLUCOSE-METHANOL-CHOLINE OXIDOREDUCTASE N-TERMINAL DOMAIN-CONTAINING PROTEIN"/>
    <property type="match status" value="1"/>
</dbReference>
<dbReference type="Gene3D" id="3.30.560.10">
    <property type="entry name" value="Glucose Oxidase, domain 3"/>
    <property type="match status" value="1"/>
</dbReference>
<dbReference type="Pfam" id="PF00732">
    <property type="entry name" value="GMC_oxred_N"/>
    <property type="match status" value="1"/>
</dbReference>
<keyword evidence="4" id="KW-0274">FAD</keyword>
<dbReference type="SUPFAM" id="SSF51905">
    <property type="entry name" value="FAD/NAD(P)-binding domain"/>
    <property type="match status" value="1"/>
</dbReference>
<reference evidence="7" key="1">
    <citation type="submission" date="2015-01" db="EMBL/GenBank/DDBJ databases">
        <authorList>
            <person name="Durling Mikael"/>
        </authorList>
    </citation>
    <scope>NUCLEOTIDE SEQUENCE</scope>
</reference>
<dbReference type="EMBL" id="CDPU01000018">
    <property type="protein sequence ID" value="CEO50384.1"/>
    <property type="molecule type" value="Genomic_DNA"/>
</dbReference>
<dbReference type="InterPro" id="IPR012132">
    <property type="entry name" value="GMC_OxRdtase"/>
</dbReference>
<proteinExistence type="inferred from homology"/>
<comment type="cofactor">
    <cofactor evidence="1">
        <name>FAD</name>
        <dbReference type="ChEBI" id="CHEBI:57692"/>
    </cofactor>
</comment>
<comment type="similarity">
    <text evidence="2">Belongs to the GMC oxidoreductase family.</text>
</comment>
<dbReference type="GO" id="GO:0016614">
    <property type="term" value="F:oxidoreductase activity, acting on CH-OH group of donors"/>
    <property type="evidence" value="ECO:0007669"/>
    <property type="project" value="InterPro"/>
</dbReference>
<keyword evidence="5" id="KW-0560">Oxidoreductase</keyword>
<dbReference type="PANTHER" id="PTHR11552">
    <property type="entry name" value="GLUCOSE-METHANOL-CHOLINE GMC OXIDOREDUCTASE"/>
    <property type="match status" value="1"/>
</dbReference>